<dbReference type="PANTHER" id="PTHR34148:SF1">
    <property type="entry name" value="ADENOSYLCOBINAMIDE-GDP RIBAZOLETRANSFERASE"/>
    <property type="match status" value="1"/>
</dbReference>
<evidence type="ECO:0000256" key="9">
    <source>
        <dbReference type="ARBA" id="ARBA00022679"/>
    </source>
</evidence>
<proteinExistence type="inferred from homology"/>
<evidence type="ECO:0000313" key="21">
    <source>
        <dbReference type="Proteomes" id="UP000278475"/>
    </source>
</evidence>
<comment type="catalytic activity">
    <reaction evidence="17 19">
        <text>alpha-ribazole + adenosylcob(III)inamide-GDP = adenosylcob(III)alamin + GMP + H(+)</text>
        <dbReference type="Rhea" id="RHEA:16049"/>
        <dbReference type="ChEBI" id="CHEBI:10329"/>
        <dbReference type="ChEBI" id="CHEBI:15378"/>
        <dbReference type="ChEBI" id="CHEBI:18408"/>
        <dbReference type="ChEBI" id="CHEBI:58115"/>
        <dbReference type="ChEBI" id="CHEBI:60487"/>
        <dbReference type="EC" id="2.7.8.26"/>
    </reaction>
</comment>
<dbReference type="AlphaFoldDB" id="A0A497ES49"/>
<keyword evidence="7 19" id="KW-1003">Cell membrane</keyword>
<protein>
    <recommendedName>
        <fullName evidence="6 19">Adenosylcobinamide-GDP ribazoletransferase</fullName>
        <ecNumber evidence="5 19">2.7.8.26</ecNumber>
    </recommendedName>
    <alternativeName>
        <fullName evidence="16 19">Cobalamin synthase</fullName>
    </alternativeName>
    <alternativeName>
        <fullName evidence="15 19">Cobalamin-5'-phosphate synthase</fullName>
    </alternativeName>
</protein>
<evidence type="ECO:0000256" key="12">
    <source>
        <dbReference type="ARBA" id="ARBA00022989"/>
    </source>
</evidence>
<comment type="pathway">
    <text evidence="3 19">Cofactor biosynthesis; adenosylcobalamin biosynthesis; adenosylcobalamin from cob(II)yrinate a,c-diamide: step 7/7.</text>
</comment>
<comment type="function">
    <text evidence="14 19">Joins adenosylcobinamide-GDP and alpha-ribazole to generate adenosylcobalamin (Ado-cobalamin). Also synthesizes adenosylcobalamin 5'-phosphate from adenosylcobinamide-GDP and alpha-ribazole 5'-phosphate.</text>
</comment>
<evidence type="ECO:0000256" key="15">
    <source>
        <dbReference type="ARBA" id="ARBA00032605"/>
    </source>
</evidence>
<dbReference type="Proteomes" id="UP000278475">
    <property type="component" value="Unassembled WGS sequence"/>
</dbReference>
<dbReference type="GO" id="GO:0005886">
    <property type="term" value="C:plasma membrane"/>
    <property type="evidence" value="ECO:0007669"/>
    <property type="project" value="UniProtKB-SubCell"/>
</dbReference>
<comment type="similarity">
    <text evidence="4 19">Belongs to the CobS family.</text>
</comment>
<evidence type="ECO:0000256" key="3">
    <source>
        <dbReference type="ARBA" id="ARBA00004663"/>
    </source>
</evidence>
<evidence type="ECO:0000256" key="11">
    <source>
        <dbReference type="ARBA" id="ARBA00022842"/>
    </source>
</evidence>
<organism evidence="20 21">
    <name type="scientific">Thermoproteota archaeon</name>
    <dbReference type="NCBI Taxonomy" id="2056631"/>
    <lineage>
        <taxon>Archaea</taxon>
        <taxon>Thermoproteota</taxon>
    </lineage>
</organism>
<dbReference type="GO" id="GO:0051073">
    <property type="term" value="F:adenosylcobinamide-GDP ribazoletransferase activity"/>
    <property type="evidence" value="ECO:0007669"/>
    <property type="project" value="UniProtKB-UniRule"/>
</dbReference>
<keyword evidence="8 19" id="KW-0169">Cobalamin biosynthesis</keyword>
<evidence type="ECO:0000256" key="7">
    <source>
        <dbReference type="ARBA" id="ARBA00022475"/>
    </source>
</evidence>
<evidence type="ECO:0000256" key="5">
    <source>
        <dbReference type="ARBA" id="ARBA00013200"/>
    </source>
</evidence>
<evidence type="ECO:0000256" key="19">
    <source>
        <dbReference type="HAMAP-Rule" id="MF_00719"/>
    </source>
</evidence>
<evidence type="ECO:0000256" key="1">
    <source>
        <dbReference type="ARBA" id="ARBA00001946"/>
    </source>
</evidence>
<comment type="cofactor">
    <cofactor evidence="1 19">
        <name>Mg(2+)</name>
        <dbReference type="ChEBI" id="CHEBI:18420"/>
    </cofactor>
</comment>
<keyword evidence="13 19" id="KW-0472">Membrane</keyword>
<evidence type="ECO:0000256" key="10">
    <source>
        <dbReference type="ARBA" id="ARBA00022692"/>
    </source>
</evidence>
<dbReference type="EMBL" id="QMQV01000024">
    <property type="protein sequence ID" value="RLE49741.1"/>
    <property type="molecule type" value="Genomic_DNA"/>
</dbReference>
<name>A0A497ES49_9CREN</name>
<evidence type="ECO:0000256" key="13">
    <source>
        <dbReference type="ARBA" id="ARBA00023136"/>
    </source>
</evidence>
<keyword evidence="10 19" id="KW-0812">Transmembrane</keyword>
<accession>A0A497ES49</accession>
<sequence>MVLKRLKAVLAFLSIIPVKRECFNIEEVAENMPLFPLIGLFLGFIFGFFHYTMTTFLTPALAAALTFMLIEVLTGFHHIDGLLDFGDGVMAYGPPEKKIAVMHDKQTGAGGYTLALTYALVLVACLASIRRQDTILVIAIAESFAKFSMVIAARIGRSAYPGINKYFVSAMKRRNAMLKGILALLPTLAIPIFLNKLILLVKILAASMLATAIILAISNRHFNGVTGDVFGAINELSRMSALVAAVLP</sequence>
<dbReference type="GO" id="GO:0008818">
    <property type="term" value="F:cobalamin 5'-phosphate synthase activity"/>
    <property type="evidence" value="ECO:0007669"/>
    <property type="project" value="UniProtKB-UniRule"/>
</dbReference>
<evidence type="ECO:0000313" key="20">
    <source>
        <dbReference type="EMBL" id="RLE49741.1"/>
    </source>
</evidence>
<evidence type="ECO:0000256" key="8">
    <source>
        <dbReference type="ARBA" id="ARBA00022573"/>
    </source>
</evidence>
<dbReference type="PANTHER" id="PTHR34148">
    <property type="entry name" value="ADENOSYLCOBINAMIDE-GDP RIBAZOLETRANSFERASE"/>
    <property type="match status" value="1"/>
</dbReference>
<evidence type="ECO:0000256" key="14">
    <source>
        <dbReference type="ARBA" id="ARBA00025228"/>
    </source>
</evidence>
<dbReference type="HAMAP" id="MF_00719">
    <property type="entry name" value="CobS"/>
    <property type="match status" value="1"/>
</dbReference>
<comment type="subcellular location">
    <subcellularLocation>
        <location evidence="2 19">Cell membrane</location>
        <topology evidence="2 19">Multi-pass membrane protein</topology>
    </subcellularLocation>
</comment>
<dbReference type="GO" id="GO:0009236">
    <property type="term" value="P:cobalamin biosynthetic process"/>
    <property type="evidence" value="ECO:0007669"/>
    <property type="project" value="UniProtKB-UniRule"/>
</dbReference>
<evidence type="ECO:0000256" key="16">
    <source>
        <dbReference type="ARBA" id="ARBA00032853"/>
    </source>
</evidence>
<evidence type="ECO:0000256" key="2">
    <source>
        <dbReference type="ARBA" id="ARBA00004651"/>
    </source>
</evidence>
<evidence type="ECO:0000256" key="6">
    <source>
        <dbReference type="ARBA" id="ARBA00015850"/>
    </source>
</evidence>
<comment type="catalytic activity">
    <reaction evidence="18 19">
        <text>alpha-ribazole 5'-phosphate + adenosylcob(III)inamide-GDP = adenosylcob(III)alamin 5'-phosphate + GMP + H(+)</text>
        <dbReference type="Rhea" id="RHEA:23560"/>
        <dbReference type="ChEBI" id="CHEBI:15378"/>
        <dbReference type="ChEBI" id="CHEBI:57918"/>
        <dbReference type="ChEBI" id="CHEBI:58115"/>
        <dbReference type="ChEBI" id="CHEBI:60487"/>
        <dbReference type="ChEBI" id="CHEBI:60493"/>
        <dbReference type="EC" id="2.7.8.26"/>
    </reaction>
</comment>
<feature type="transmembrane region" description="Helical" evidence="19">
    <location>
        <begin position="176"/>
        <end position="194"/>
    </location>
</feature>
<dbReference type="InterPro" id="IPR003805">
    <property type="entry name" value="CobS"/>
</dbReference>
<evidence type="ECO:0000256" key="17">
    <source>
        <dbReference type="ARBA" id="ARBA00048623"/>
    </source>
</evidence>
<reference evidence="20 21" key="1">
    <citation type="submission" date="2018-06" db="EMBL/GenBank/DDBJ databases">
        <title>Extensive metabolic versatility and redundancy in microbially diverse, dynamic hydrothermal sediments.</title>
        <authorList>
            <person name="Dombrowski N."/>
            <person name="Teske A."/>
            <person name="Baker B.J."/>
        </authorList>
    </citation>
    <scope>NUCLEOTIDE SEQUENCE [LARGE SCALE GENOMIC DNA]</scope>
    <source>
        <strain evidence="20">B66_G16</strain>
    </source>
</reference>
<evidence type="ECO:0000256" key="4">
    <source>
        <dbReference type="ARBA" id="ARBA00010561"/>
    </source>
</evidence>
<keyword evidence="11 19" id="KW-0460">Magnesium</keyword>
<gene>
    <name evidence="19 20" type="primary">cobS</name>
    <name evidence="20" type="ORF">DRJ31_03870</name>
</gene>
<keyword evidence="9 19" id="KW-0808">Transferase</keyword>
<keyword evidence="12 19" id="KW-1133">Transmembrane helix</keyword>
<dbReference type="EC" id="2.7.8.26" evidence="5 19"/>
<feature type="transmembrane region" description="Helical" evidence="19">
    <location>
        <begin position="200"/>
        <end position="217"/>
    </location>
</feature>
<feature type="transmembrane region" description="Helical" evidence="19">
    <location>
        <begin position="44"/>
        <end position="70"/>
    </location>
</feature>
<dbReference type="NCBIfam" id="TIGR00317">
    <property type="entry name" value="cobS"/>
    <property type="match status" value="1"/>
</dbReference>
<evidence type="ECO:0000256" key="18">
    <source>
        <dbReference type="ARBA" id="ARBA00049504"/>
    </source>
</evidence>
<feature type="transmembrane region" description="Helical" evidence="19">
    <location>
        <begin position="109"/>
        <end position="129"/>
    </location>
</feature>
<dbReference type="Pfam" id="PF02654">
    <property type="entry name" value="CobS"/>
    <property type="match status" value="1"/>
</dbReference>
<comment type="caution">
    <text evidence="20">The sequence shown here is derived from an EMBL/GenBank/DDBJ whole genome shotgun (WGS) entry which is preliminary data.</text>
</comment>
<dbReference type="UniPathway" id="UPA00148">
    <property type="reaction ID" value="UER00238"/>
</dbReference>